<evidence type="ECO:0000313" key="5">
    <source>
        <dbReference type="EMBL" id="CAD7665578.1"/>
    </source>
</evidence>
<dbReference type="SMART" id="SM00093">
    <property type="entry name" value="SERPIN"/>
    <property type="match status" value="1"/>
</dbReference>
<name>A0A7R9R1Q5_9ACAR</name>
<dbReference type="EMBL" id="CAJPVJ010047350">
    <property type="protein sequence ID" value="CAG2182714.1"/>
    <property type="molecule type" value="Genomic_DNA"/>
</dbReference>
<keyword evidence="6" id="KW-1185">Reference proteome</keyword>
<dbReference type="Gene3D" id="2.30.39.10">
    <property type="entry name" value="Alpha-1-antitrypsin, domain 1"/>
    <property type="match status" value="1"/>
</dbReference>
<dbReference type="OrthoDB" id="6538036at2759"/>
<dbReference type="PROSITE" id="PS00284">
    <property type="entry name" value="SERPIN"/>
    <property type="match status" value="1"/>
</dbReference>
<dbReference type="InterPro" id="IPR023796">
    <property type="entry name" value="Serpin_dom"/>
</dbReference>
<keyword evidence="2" id="KW-0325">Glycoprotein</keyword>
<dbReference type="InterPro" id="IPR000215">
    <property type="entry name" value="Serpin_fam"/>
</dbReference>
<dbReference type="Pfam" id="PF00079">
    <property type="entry name" value="Serpin"/>
    <property type="match status" value="1"/>
</dbReference>
<dbReference type="Gene3D" id="6.20.40.10">
    <property type="match status" value="1"/>
</dbReference>
<comment type="similarity">
    <text evidence="1 3">Belongs to the serpin family.</text>
</comment>
<dbReference type="EMBL" id="OC962175">
    <property type="protein sequence ID" value="CAD7665578.1"/>
    <property type="molecule type" value="Genomic_DNA"/>
</dbReference>
<evidence type="ECO:0000259" key="4">
    <source>
        <dbReference type="SMART" id="SM00093"/>
    </source>
</evidence>
<feature type="non-terminal residue" evidence="5">
    <location>
        <position position="1"/>
    </location>
</feature>
<dbReference type="GO" id="GO:0005615">
    <property type="term" value="C:extracellular space"/>
    <property type="evidence" value="ECO:0007669"/>
    <property type="project" value="InterPro"/>
</dbReference>
<dbReference type="GO" id="GO:0004867">
    <property type="term" value="F:serine-type endopeptidase inhibitor activity"/>
    <property type="evidence" value="ECO:0007669"/>
    <property type="project" value="InterPro"/>
</dbReference>
<evidence type="ECO:0000256" key="2">
    <source>
        <dbReference type="ARBA" id="ARBA00023180"/>
    </source>
</evidence>
<evidence type="ECO:0000313" key="6">
    <source>
        <dbReference type="Proteomes" id="UP000728032"/>
    </source>
</evidence>
<dbReference type="Proteomes" id="UP000728032">
    <property type="component" value="Unassembled WGS sequence"/>
</dbReference>
<dbReference type="SUPFAM" id="SSF56574">
    <property type="entry name" value="Serpins"/>
    <property type="match status" value="1"/>
</dbReference>
<proteinExistence type="inferred from homology"/>
<dbReference type="PANTHER" id="PTHR11461">
    <property type="entry name" value="SERINE PROTEASE INHIBITOR, SERPIN"/>
    <property type="match status" value="1"/>
</dbReference>
<dbReference type="Gene3D" id="2.10.310.10">
    <property type="entry name" value="Serpins superfamily"/>
    <property type="match status" value="1"/>
</dbReference>
<dbReference type="PANTHER" id="PTHR11461:SF211">
    <property type="entry name" value="GH10112P-RELATED"/>
    <property type="match status" value="1"/>
</dbReference>
<sequence length="207" mass="23153">KQFKKERTQTDVFTTYDNKSLDVQMMYHKSKYPFGYSPQLNARAVELSYENSSAVMVVVLPEDNNSLKQIGDKLTIESLNRLVSSMHTIEVELYLPKFKVESSLELIPPLQDIGIKSVFDPNSADLSGLSHKPGLYVSQVIQKAVIEVSEEGTEAAAATVATIALMSMPITETFKANRPFLYLLVTKDESKQINSIVFMGECHNPNQ</sequence>
<dbReference type="InterPro" id="IPR042185">
    <property type="entry name" value="Serpin_sf_2"/>
</dbReference>
<accession>A0A7R9R1Q5</accession>
<dbReference type="InterPro" id="IPR023795">
    <property type="entry name" value="Serpin_CS"/>
</dbReference>
<organism evidence="5">
    <name type="scientific">Oppiella nova</name>
    <dbReference type="NCBI Taxonomy" id="334625"/>
    <lineage>
        <taxon>Eukaryota</taxon>
        <taxon>Metazoa</taxon>
        <taxon>Ecdysozoa</taxon>
        <taxon>Arthropoda</taxon>
        <taxon>Chelicerata</taxon>
        <taxon>Arachnida</taxon>
        <taxon>Acari</taxon>
        <taxon>Acariformes</taxon>
        <taxon>Sarcoptiformes</taxon>
        <taxon>Oribatida</taxon>
        <taxon>Brachypylina</taxon>
        <taxon>Oppioidea</taxon>
        <taxon>Oppiidae</taxon>
        <taxon>Oppiella</taxon>
    </lineage>
</organism>
<protein>
    <recommendedName>
        <fullName evidence="4">Serpin domain-containing protein</fullName>
    </recommendedName>
</protein>
<evidence type="ECO:0000256" key="3">
    <source>
        <dbReference type="RuleBase" id="RU000411"/>
    </source>
</evidence>
<reference evidence="5" key="1">
    <citation type="submission" date="2020-11" db="EMBL/GenBank/DDBJ databases">
        <authorList>
            <person name="Tran Van P."/>
        </authorList>
    </citation>
    <scope>NUCLEOTIDE SEQUENCE</scope>
</reference>
<gene>
    <name evidence="5" type="ORF">ONB1V03_LOCUS22135</name>
</gene>
<evidence type="ECO:0000256" key="1">
    <source>
        <dbReference type="ARBA" id="ARBA00009500"/>
    </source>
</evidence>
<dbReference type="CDD" id="cd00172">
    <property type="entry name" value="serpin"/>
    <property type="match status" value="1"/>
</dbReference>
<dbReference type="AlphaFoldDB" id="A0A7R9R1Q5"/>
<dbReference type="InterPro" id="IPR036186">
    <property type="entry name" value="Serpin_sf"/>
</dbReference>
<feature type="domain" description="Serpin" evidence="4">
    <location>
        <begin position="1"/>
        <end position="205"/>
    </location>
</feature>